<dbReference type="RefSeq" id="WP_193919482.1">
    <property type="nucleotide sequence ID" value="NZ_JADEWL010000023.1"/>
</dbReference>
<dbReference type="EMBL" id="JADEWL010000023">
    <property type="protein sequence ID" value="MBE9213009.1"/>
    <property type="molecule type" value="Genomic_DNA"/>
</dbReference>
<protein>
    <submittedName>
        <fullName evidence="1">Uncharacterized protein</fullName>
    </submittedName>
</protein>
<sequence length="465" mass="54433">MGVVSEYWIWVRVVGLSRCQSIELNEVKAFFQQEFPQLSRGDDVSDRDIQRQLMVWLRHDDNRRQMAELCLRCFISNQLRNISIKLEKKFGKTHDLTNNQILLLVLDKSRRIEEIPNSSNISTLINRILETFDAEKSNLSTWTIRIFYSDREVKNFLLYHGIEQVTDWMILSYVTPVKLEKILKNNCCSVGEIQQSLQLLDAYHQIYRSQLLQTRKAGSKSRYPDPTEEQLRQIAEKLFPNHRNYSQDFLQNVRSKLENIANFIREERIRVRQGVTSINSQKSWDNIPEKNHSSEEEQSEFSRLYNSSFDGCFTGAVKKVVEARITYFQAKRTTKFQKKLKNFVEALHLFHCEGVPMTEIAPRLNLIDQPSVSRLLELKGLRNDIGRNTSLCLKKCILELIQSQIDDDLPPDWELKVQAFLDKEIQTVIQEAEQEARNGQRQAMNSKMARAICEYVCHYLNSSRG</sequence>
<organism evidence="1 2">
    <name type="scientific">Plectonema cf. radiosum LEGE 06105</name>
    <dbReference type="NCBI Taxonomy" id="945769"/>
    <lineage>
        <taxon>Bacteria</taxon>
        <taxon>Bacillati</taxon>
        <taxon>Cyanobacteriota</taxon>
        <taxon>Cyanophyceae</taxon>
        <taxon>Oscillatoriophycideae</taxon>
        <taxon>Oscillatoriales</taxon>
        <taxon>Microcoleaceae</taxon>
        <taxon>Plectonema</taxon>
    </lineage>
</organism>
<reference evidence="1" key="1">
    <citation type="submission" date="2020-10" db="EMBL/GenBank/DDBJ databases">
        <authorList>
            <person name="Castelo-Branco R."/>
            <person name="Eusebio N."/>
            <person name="Adriana R."/>
            <person name="Vieira A."/>
            <person name="Brugerolle De Fraissinette N."/>
            <person name="Rezende De Castro R."/>
            <person name="Schneider M.P."/>
            <person name="Vasconcelos V."/>
            <person name="Leao P.N."/>
        </authorList>
    </citation>
    <scope>NUCLEOTIDE SEQUENCE</scope>
    <source>
        <strain evidence="1">LEGE 06105</strain>
    </source>
</reference>
<accession>A0A8J7F6S8</accession>
<dbReference type="Proteomes" id="UP000620559">
    <property type="component" value="Unassembled WGS sequence"/>
</dbReference>
<evidence type="ECO:0000313" key="2">
    <source>
        <dbReference type="Proteomes" id="UP000620559"/>
    </source>
</evidence>
<gene>
    <name evidence="1" type="ORF">IQ247_10010</name>
</gene>
<keyword evidence="2" id="KW-1185">Reference proteome</keyword>
<comment type="caution">
    <text evidence="1">The sequence shown here is derived from an EMBL/GenBank/DDBJ whole genome shotgun (WGS) entry which is preliminary data.</text>
</comment>
<proteinExistence type="predicted"/>
<name>A0A8J7F6S8_9CYAN</name>
<evidence type="ECO:0000313" key="1">
    <source>
        <dbReference type="EMBL" id="MBE9213009.1"/>
    </source>
</evidence>
<dbReference type="AlphaFoldDB" id="A0A8J7F6S8"/>